<gene>
    <name evidence="1" type="ORF">P691DRAFT_174155</name>
</gene>
<evidence type="ECO:0000313" key="2">
    <source>
        <dbReference type="Proteomes" id="UP000807342"/>
    </source>
</evidence>
<name>A0A9P5WY31_9AGAR</name>
<organism evidence="1 2">
    <name type="scientific">Macrolepiota fuliginosa MF-IS2</name>
    <dbReference type="NCBI Taxonomy" id="1400762"/>
    <lineage>
        <taxon>Eukaryota</taxon>
        <taxon>Fungi</taxon>
        <taxon>Dikarya</taxon>
        <taxon>Basidiomycota</taxon>
        <taxon>Agaricomycotina</taxon>
        <taxon>Agaricomycetes</taxon>
        <taxon>Agaricomycetidae</taxon>
        <taxon>Agaricales</taxon>
        <taxon>Agaricineae</taxon>
        <taxon>Agaricaceae</taxon>
        <taxon>Macrolepiota</taxon>
    </lineage>
</organism>
<reference evidence="1" key="1">
    <citation type="submission" date="2020-11" db="EMBL/GenBank/DDBJ databases">
        <authorList>
            <consortium name="DOE Joint Genome Institute"/>
            <person name="Ahrendt S."/>
            <person name="Riley R."/>
            <person name="Andreopoulos W."/>
            <person name="Labutti K."/>
            <person name="Pangilinan J."/>
            <person name="Ruiz-Duenas F.J."/>
            <person name="Barrasa J.M."/>
            <person name="Sanchez-Garcia M."/>
            <person name="Camarero S."/>
            <person name="Miyauchi S."/>
            <person name="Serrano A."/>
            <person name="Linde D."/>
            <person name="Babiker R."/>
            <person name="Drula E."/>
            <person name="Ayuso-Fernandez I."/>
            <person name="Pacheco R."/>
            <person name="Padilla G."/>
            <person name="Ferreira P."/>
            <person name="Barriuso J."/>
            <person name="Kellner H."/>
            <person name="Castanera R."/>
            <person name="Alfaro M."/>
            <person name="Ramirez L."/>
            <person name="Pisabarro A.G."/>
            <person name="Kuo A."/>
            <person name="Tritt A."/>
            <person name="Lipzen A."/>
            <person name="He G."/>
            <person name="Yan M."/>
            <person name="Ng V."/>
            <person name="Cullen D."/>
            <person name="Martin F."/>
            <person name="Rosso M.-N."/>
            <person name="Henrissat B."/>
            <person name="Hibbett D."/>
            <person name="Martinez A.T."/>
            <person name="Grigoriev I.V."/>
        </authorList>
    </citation>
    <scope>NUCLEOTIDE SEQUENCE</scope>
    <source>
        <strain evidence="1">MF-IS2</strain>
    </source>
</reference>
<accession>A0A9P5WY31</accession>
<keyword evidence="2" id="KW-1185">Reference proteome</keyword>
<dbReference type="AlphaFoldDB" id="A0A9P5WY31"/>
<comment type="caution">
    <text evidence="1">The sequence shown here is derived from an EMBL/GenBank/DDBJ whole genome shotgun (WGS) entry which is preliminary data.</text>
</comment>
<dbReference type="OrthoDB" id="5596707at2759"/>
<dbReference type="Proteomes" id="UP000807342">
    <property type="component" value="Unassembled WGS sequence"/>
</dbReference>
<evidence type="ECO:0000313" key="1">
    <source>
        <dbReference type="EMBL" id="KAF9440054.1"/>
    </source>
</evidence>
<protein>
    <submittedName>
        <fullName evidence="1">Uncharacterized protein</fullName>
    </submittedName>
</protein>
<dbReference type="EMBL" id="MU152937">
    <property type="protein sequence ID" value="KAF9440054.1"/>
    <property type="molecule type" value="Genomic_DNA"/>
</dbReference>
<sequence>MAAVNTLKHAEELCKWVNNAVKGLNMSGATTQATAPKTSTNLLPKNSSPPPVMNAPQFCYTTPAEDPTIIQKVIEKGLDSTVTLTQRELFAITPDVCCYVKEQVTTKWIPIEPTAVTTFEEANPPFDTFLQQSLDPSNLIIANPIENLQTIPLKLEGTVDVEAILDEGSQIIGIGEMSGRGLVSLFTENNL</sequence>
<proteinExistence type="predicted"/>